<dbReference type="GO" id="GO:0006629">
    <property type="term" value="P:lipid metabolic process"/>
    <property type="evidence" value="ECO:0007669"/>
    <property type="project" value="UniProtKB-ARBA"/>
</dbReference>
<keyword evidence="4 28" id="KW-0479">Metal-binding</keyword>
<comment type="catalytic activity">
    <reaction evidence="10">
        <text>N-(4Z,7Z,10Z,13Z,16Z,19Z-docosahexaenoyl)-L-phenylalanine + H2O = (4Z,7Z,10Z,13Z,16Z,19Z)-docosahexaenoate + L-phenylalanine</text>
        <dbReference type="Rhea" id="RHEA:64132"/>
        <dbReference type="ChEBI" id="CHEBI:15377"/>
        <dbReference type="ChEBI" id="CHEBI:58095"/>
        <dbReference type="ChEBI" id="CHEBI:77016"/>
        <dbReference type="ChEBI" id="CHEBI:149701"/>
    </reaction>
    <physiologicalReaction direction="left-to-right" evidence="10">
        <dbReference type="Rhea" id="RHEA:64133"/>
    </physiologicalReaction>
</comment>
<comment type="catalytic activity">
    <reaction evidence="16">
        <text>N-(9Z-octadecenoyl)-L-asparagine + H2O = L-asparagine + (9Z)-octadecenoate</text>
        <dbReference type="Rhea" id="RHEA:64136"/>
        <dbReference type="ChEBI" id="CHEBI:15377"/>
        <dbReference type="ChEBI" id="CHEBI:30823"/>
        <dbReference type="ChEBI" id="CHEBI:58048"/>
        <dbReference type="ChEBI" id="CHEBI:149730"/>
    </reaction>
    <physiologicalReaction direction="left-to-right" evidence="16">
        <dbReference type="Rhea" id="RHEA:64137"/>
    </physiologicalReaction>
</comment>
<feature type="binding site" evidence="28">
    <location>
        <position position="459"/>
    </location>
    <ligand>
        <name>Zn(2+)</name>
        <dbReference type="ChEBI" id="CHEBI:29105"/>
        <label>2</label>
    </ligand>
</feature>
<comment type="catalytic activity">
    <reaction evidence="24">
        <text>L-phenylalanine + (9Z)-octadecenoate = N-(9Z-octadecenoyl)-L-phenylalanine + H2O</text>
        <dbReference type="Rhea" id="RHEA:51300"/>
        <dbReference type="ChEBI" id="CHEBI:15377"/>
        <dbReference type="ChEBI" id="CHEBI:30823"/>
        <dbReference type="ChEBI" id="CHEBI:58095"/>
        <dbReference type="ChEBI" id="CHEBI:134020"/>
    </reaction>
    <physiologicalReaction direction="left-to-right" evidence="24">
        <dbReference type="Rhea" id="RHEA:51301"/>
    </physiologicalReaction>
    <physiologicalReaction direction="right-to-left" evidence="24">
        <dbReference type="Rhea" id="RHEA:51302"/>
    </physiologicalReaction>
</comment>
<dbReference type="PANTHER" id="PTHR45962:SF1">
    <property type="entry name" value="N-FATTY-ACYL-AMINO ACID SYNTHASE_HYDROLASE PM20D1"/>
    <property type="match status" value="1"/>
</dbReference>
<comment type="catalytic activity">
    <reaction evidence="12">
        <text>N-(9Z-octadecenoyl)-L-tyrosine + H2O = L-tyrosine + (9Z)-octadecenoate</text>
        <dbReference type="Rhea" id="RHEA:64184"/>
        <dbReference type="ChEBI" id="CHEBI:15377"/>
        <dbReference type="ChEBI" id="CHEBI:30823"/>
        <dbReference type="ChEBI" id="CHEBI:58315"/>
        <dbReference type="ChEBI" id="CHEBI:149734"/>
    </reaction>
    <physiologicalReaction direction="left-to-right" evidence="12">
        <dbReference type="Rhea" id="RHEA:64185"/>
    </physiologicalReaction>
</comment>
<feature type="binding site" evidence="28">
    <location>
        <position position="153"/>
    </location>
    <ligand>
        <name>Zn(2+)</name>
        <dbReference type="ChEBI" id="CHEBI:29105"/>
        <label>2</label>
    </ligand>
</feature>
<comment type="function">
    <text evidence="8">Secreted enzyme that regulates the endogenous N-fatty acyl amino acid (NAAs) tissue and circulating levels by functioning as a bidirectional NAA synthase/hydrolase. It condenses free fatty acids and free amino acids to generate NAAs and bidirectionally catalyzes the reverse hydrolysis reaction. Some of these NAAs stimulate oxidative metabolism via mitochondrial uncoupling, increasing energy expenditure in a UPC1-independent manner. Thereby, this secreted protein may indirectly regulate whole body energy expenditure. PM20D1 circulates in tight association with both low- and high-density (LDL and HDL,respectively) lipoprotein particles.</text>
</comment>
<evidence type="ECO:0000256" key="11">
    <source>
        <dbReference type="ARBA" id="ARBA00047723"/>
    </source>
</evidence>
<evidence type="ECO:0000256" key="13">
    <source>
        <dbReference type="ARBA" id="ARBA00047874"/>
    </source>
</evidence>
<comment type="catalytic activity">
    <reaction evidence="26">
        <text>N-(9Z-octadecenoyl)-L-lysine + H2O = L-lysine + (9Z)-octadecenoate</text>
        <dbReference type="Rhea" id="RHEA:64192"/>
        <dbReference type="ChEBI" id="CHEBI:15377"/>
        <dbReference type="ChEBI" id="CHEBI:30823"/>
        <dbReference type="ChEBI" id="CHEBI:32551"/>
        <dbReference type="ChEBI" id="CHEBI:149731"/>
    </reaction>
    <physiologicalReaction direction="left-to-right" evidence="26">
        <dbReference type="Rhea" id="RHEA:64193"/>
    </physiologicalReaction>
</comment>
<dbReference type="GO" id="GO:0004046">
    <property type="term" value="F:aminoacylase activity"/>
    <property type="evidence" value="ECO:0007669"/>
    <property type="project" value="UniProtKB-EC"/>
</dbReference>
<dbReference type="PIRSF" id="PIRSF036696">
    <property type="entry name" value="ACY-1"/>
    <property type="match status" value="1"/>
</dbReference>
<comment type="pathway">
    <text evidence="7">Amino-acid metabolism.</text>
</comment>
<dbReference type="CDD" id="cd05674">
    <property type="entry name" value="M20_yscS"/>
    <property type="match status" value="1"/>
</dbReference>
<reference evidence="30" key="1">
    <citation type="submission" date="2015-07" db="EMBL/GenBank/DDBJ databases">
        <title>MeaNS - Measles Nucleotide Surveillance Program.</title>
        <authorList>
            <person name="Tran T."/>
            <person name="Druce J."/>
        </authorList>
    </citation>
    <scope>NUCLEOTIDE SEQUENCE</scope>
    <source>
        <strain evidence="30">UCB-OBI-ISO-001</strain>
        <tissue evidence="30">Gonad</tissue>
    </source>
</reference>
<evidence type="ECO:0000256" key="2">
    <source>
        <dbReference type="ARBA" id="ARBA00006247"/>
    </source>
</evidence>
<protein>
    <recommendedName>
        <fullName evidence="29">Peptidase M20 dimerisation domain-containing protein</fullName>
    </recommendedName>
</protein>
<comment type="catalytic activity">
    <reaction evidence="11">
        <text>N-octadecanoyl-L-phenylalanine + H2O = octadecanoate + L-phenylalanine</text>
        <dbReference type="Rhea" id="RHEA:64128"/>
        <dbReference type="ChEBI" id="CHEBI:15377"/>
        <dbReference type="ChEBI" id="CHEBI:25629"/>
        <dbReference type="ChEBI" id="CHEBI:58095"/>
        <dbReference type="ChEBI" id="CHEBI:149700"/>
    </reaction>
    <physiologicalReaction direction="left-to-right" evidence="11">
        <dbReference type="Rhea" id="RHEA:64129"/>
    </physiologicalReaction>
</comment>
<dbReference type="SUPFAM" id="SSF53187">
    <property type="entry name" value="Zn-dependent exopeptidases"/>
    <property type="match status" value="1"/>
</dbReference>
<sequence>MILHKQMNRTCCFAFRKCIKRDNRHCEDLIRKREEHSKIDVGTNPQIVENFRQALRFKTIAWSPGVYETEELTKLRLFIEQTYPTIHKSPLVKYEVVANYSLLYTVEGSDKNLSPYLLAAHLDVVPVTEENWKFDPFGAEHYEGYIYGRGAIDVKLGVMGILEALEHALKTGFKPKRSFFVAFGHDEEVFGEDGARHIGQLLERRGVQLEYLFDEGLMIIKNFLKGLQPVAMIGVVEKGQAMVKLSVNGTAGHSSAPPAESVIGILSAAICNIEANPQPDMFGTGAERASFEHLAPKLPLIPRILLSNLWLFRPAVSWFLSRKSSTNAFVRTVSAVTKFNAGIKENVLPASAEAIVNHRIHPSQTVEQVVEYDRKIINDDRVKITLKGSLEPSATSPYDDNSFGYHTLKNSIREIYTDVIVVPGLMFANTDTRHYKHLTKSIYRFNPAFVTPETASMVHGDNEKISVSNYEKAINFYYHVILNSNHDKLGSKKHTEL</sequence>
<dbReference type="GO" id="GO:1990845">
    <property type="term" value="P:adaptive thermogenesis"/>
    <property type="evidence" value="ECO:0007669"/>
    <property type="project" value="UniProtKB-ARBA"/>
</dbReference>
<comment type="catalytic activity">
    <reaction evidence="14">
        <text>N-hexadecanoyl-L-phenylalanine + H2O = hexadecanoate + L-phenylalanine</text>
        <dbReference type="Rhea" id="RHEA:64124"/>
        <dbReference type="ChEBI" id="CHEBI:7896"/>
        <dbReference type="ChEBI" id="CHEBI:15377"/>
        <dbReference type="ChEBI" id="CHEBI:58095"/>
        <dbReference type="ChEBI" id="CHEBI:149699"/>
    </reaction>
    <physiologicalReaction direction="left-to-right" evidence="14">
        <dbReference type="Rhea" id="RHEA:64125"/>
    </physiologicalReaction>
</comment>
<evidence type="ECO:0000256" key="18">
    <source>
        <dbReference type="ARBA" id="ARBA00048579"/>
    </source>
</evidence>
<dbReference type="InterPro" id="IPR011650">
    <property type="entry name" value="Peptidase_M20_dimer"/>
</dbReference>
<dbReference type="OrthoDB" id="3064516at2759"/>
<comment type="catalytic activity">
    <reaction evidence="25">
        <text>N-(5Z,8Z,11Z,14Z-eicosatetraenoyl)-L-serine + H2O = (5Z,8Z,11Z,14Z)-eicosatetraenoate + L-serine</text>
        <dbReference type="Rhea" id="RHEA:64116"/>
        <dbReference type="ChEBI" id="CHEBI:15377"/>
        <dbReference type="ChEBI" id="CHEBI:32395"/>
        <dbReference type="ChEBI" id="CHEBI:33384"/>
        <dbReference type="ChEBI" id="CHEBI:149697"/>
    </reaction>
    <physiologicalReaction direction="left-to-right" evidence="25">
        <dbReference type="Rhea" id="RHEA:64117"/>
    </physiologicalReaction>
    <physiologicalReaction direction="right-to-left" evidence="25">
        <dbReference type="Rhea" id="RHEA:64118"/>
    </physiologicalReaction>
</comment>
<evidence type="ECO:0000256" key="15">
    <source>
        <dbReference type="ARBA" id="ARBA00048145"/>
    </source>
</evidence>
<evidence type="ECO:0000256" key="9">
    <source>
        <dbReference type="ARBA" id="ARBA00047450"/>
    </source>
</evidence>
<dbReference type="GO" id="GO:0043604">
    <property type="term" value="P:amide biosynthetic process"/>
    <property type="evidence" value="ECO:0007669"/>
    <property type="project" value="TreeGrafter"/>
</dbReference>
<keyword evidence="3" id="KW-0645">Protease</keyword>
<evidence type="ECO:0000256" key="22">
    <source>
        <dbReference type="ARBA" id="ARBA00048827"/>
    </source>
</evidence>
<comment type="catalytic activity">
    <reaction evidence="18">
        <text>an N-acyl-L-amino acid + H2O = an L-alpha-amino acid + a carboxylate</text>
        <dbReference type="Rhea" id="RHEA:15565"/>
        <dbReference type="ChEBI" id="CHEBI:15377"/>
        <dbReference type="ChEBI" id="CHEBI:29067"/>
        <dbReference type="ChEBI" id="CHEBI:59869"/>
        <dbReference type="ChEBI" id="CHEBI:59874"/>
        <dbReference type="EC" id="3.5.1.14"/>
    </reaction>
    <physiologicalReaction direction="left-to-right" evidence="18">
        <dbReference type="Rhea" id="RHEA:15566"/>
    </physiologicalReaction>
    <physiologicalReaction direction="right-to-left" evidence="18">
        <dbReference type="Rhea" id="RHEA:15567"/>
    </physiologicalReaction>
</comment>
<evidence type="ECO:0000256" key="23">
    <source>
        <dbReference type="ARBA" id="ARBA00048840"/>
    </source>
</evidence>
<comment type="catalytic activity">
    <reaction evidence="20">
        <text>N-(9Z-octadecenoyl)-L-glutamine + H2O = L-glutamine + (9Z)-octadecenoate</text>
        <dbReference type="Rhea" id="RHEA:51356"/>
        <dbReference type="ChEBI" id="CHEBI:15377"/>
        <dbReference type="ChEBI" id="CHEBI:30823"/>
        <dbReference type="ChEBI" id="CHEBI:58359"/>
        <dbReference type="ChEBI" id="CHEBI:134033"/>
    </reaction>
    <physiologicalReaction direction="left-to-right" evidence="20">
        <dbReference type="Rhea" id="RHEA:51357"/>
    </physiologicalReaction>
</comment>
<comment type="catalytic activity">
    <reaction evidence="13">
        <text>(5Z,8Z,11Z,14Z)-eicosatetraenoate + L-phenylalanine = N-(5Z,8Z,11Z,14Z-eicosatetraenoyl)-L-phenylalanine + H2O</text>
        <dbReference type="Rhea" id="RHEA:51312"/>
        <dbReference type="ChEBI" id="CHEBI:15377"/>
        <dbReference type="ChEBI" id="CHEBI:32395"/>
        <dbReference type="ChEBI" id="CHEBI:58095"/>
        <dbReference type="ChEBI" id="CHEBI:134022"/>
    </reaction>
    <physiologicalReaction direction="left-to-right" evidence="13">
        <dbReference type="Rhea" id="RHEA:51313"/>
    </physiologicalReaction>
    <physiologicalReaction direction="right-to-left" evidence="13">
        <dbReference type="Rhea" id="RHEA:51314"/>
    </physiologicalReaction>
</comment>
<comment type="catalytic activity">
    <reaction evidence="22">
        <text>N-(9Z-octadecenoyl)-L-leucine + H2O = L-leucine + (9Z)-octadecenoate</text>
        <dbReference type="Rhea" id="RHEA:51360"/>
        <dbReference type="ChEBI" id="CHEBI:15377"/>
        <dbReference type="ChEBI" id="CHEBI:30823"/>
        <dbReference type="ChEBI" id="CHEBI:57427"/>
        <dbReference type="ChEBI" id="CHEBI:134035"/>
    </reaction>
    <physiologicalReaction direction="left-to-right" evidence="22">
        <dbReference type="Rhea" id="RHEA:51361"/>
    </physiologicalReaction>
    <physiologicalReaction direction="right-to-left" evidence="22">
        <dbReference type="Rhea" id="RHEA:51362"/>
    </physiologicalReaction>
</comment>
<evidence type="ECO:0000256" key="8">
    <source>
        <dbReference type="ARBA" id="ARBA00046147"/>
    </source>
</evidence>
<feature type="binding site" evidence="28">
    <location>
        <position position="153"/>
    </location>
    <ligand>
        <name>Zn(2+)</name>
        <dbReference type="ChEBI" id="CHEBI:29105"/>
        <label>1</label>
    </ligand>
</feature>
<comment type="catalytic activity">
    <reaction evidence="17">
        <text>N-(5Z,8Z,11Z,14Z)-eicosatetraenoyl-glycine + H2O = (5Z,8Z,11Z,14Z)-eicosatetraenoate + glycine</text>
        <dbReference type="Rhea" id="RHEA:64108"/>
        <dbReference type="ChEBI" id="CHEBI:15377"/>
        <dbReference type="ChEBI" id="CHEBI:32395"/>
        <dbReference type="ChEBI" id="CHEBI:57305"/>
        <dbReference type="ChEBI" id="CHEBI:59002"/>
    </reaction>
    <physiologicalReaction direction="left-to-right" evidence="17">
        <dbReference type="Rhea" id="RHEA:64109"/>
    </physiologicalReaction>
    <physiologicalReaction direction="right-to-left" evidence="17">
        <dbReference type="Rhea" id="RHEA:64110"/>
    </physiologicalReaction>
</comment>
<evidence type="ECO:0000256" key="3">
    <source>
        <dbReference type="ARBA" id="ARBA00022670"/>
    </source>
</evidence>
<dbReference type="Gene3D" id="1.10.150.900">
    <property type="match status" value="1"/>
</dbReference>
<dbReference type="EMBL" id="KQ423675">
    <property type="protein sequence ID" value="KOF72409.1"/>
    <property type="molecule type" value="Genomic_DNA"/>
</dbReference>
<comment type="catalytic activity">
    <reaction evidence="23">
        <text>an N-acyl-aromatic L-alpha-amino acid + H2O = an aromatic L-alpha-amino acid + a carboxylate</text>
        <dbReference type="Rhea" id="RHEA:54184"/>
        <dbReference type="ChEBI" id="CHEBI:15377"/>
        <dbReference type="ChEBI" id="CHEBI:29067"/>
        <dbReference type="ChEBI" id="CHEBI:84824"/>
        <dbReference type="ChEBI" id="CHEBI:138093"/>
        <dbReference type="EC" id="3.5.1.114"/>
    </reaction>
    <physiologicalReaction direction="left-to-right" evidence="23">
        <dbReference type="Rhea" id="RHEA:54185"/>
    </physiologicalReaction>
    <physiologicalReaction direction="right-to-left" evidence="23">
        <dbReference type="Rhea" id="RHEA:54186"/>
    </physiologicalReaction>
</comment>
<dbReference type="Pfam" id="PF07687">
    <property type="entry name" value="M20_dimer"/>
    <property type="match status" value="1"/>
</dbReference>
<dbReference type="GO" id="GO:0005576">
    <property type="term" value="C:extracellular region"/>
    <property type="evidence" value="ECO:0007669"/>
    <property type="project" value="UniProtKB-ARBA"/>
</dbReference>
<dbReference type="InterPro" id="IPR036264">
    <property type="entry name" value="Bact_exopeptidase_dim_dom"/>
</dbReference>
<keyword evidence="6 28" id="KW-0862">Zinc</keyword>
<comment type="catalytic activity">
    <reaction evidence="15">
        <text>N-(9Z-octadecenoyl)-L-methionine + H2O = (9Z)-octadecenoate + L-methionine</text>
        <dbReference type="Rhea" id="RHEA:64144"/>
        <dbReference type="ChEBI" id="CHEBI:15377"/>
        <dbReference type="ChEBI" id="CHEBI:30823"/>
        <dbReference type="ChEBI" id="CHEBI:57844"/>
        <dbReference type="ChEBI" id="CHEBI:149732"/>
    </reaction>
    <physiologicalReaction direction="left-to-right" evidence="15">
        <dbReference type="Rhea" id="RHEA:64145"/>
    </physiologicalReaction>
</comment>
<evidence type="ECO:0000256" key="20">
    <source>
        <dbReference type="ARBA" id="ARBA00048729"/>
    </source>
</evidence>
<proteinExistence type="inferred from homology"/>
<dbReference type="FunFam" id="1.10.150.900:FF:000003">
    <property type="entry name" value="N-fatty-acyl-amino acid synthase/hydrolase PM20D1"/>
    <property type="match status" value="1"/>
</dbReference>
<evidence type="ECO:0000256" key="24">
    <source>
        <dbReference type="ARBA" id="ARBA00048879"/>
    </source>
</evidence>
<evidence type="ECO:0000256" key="5">
    <source>
        <dbReference type="ARBA" id="ARBA00022801"/>
    </source>
</evidence>
<dbReference type="GO" id="GO:0006520">
    <property type="term" value="P:amino acid metabolic process"/>
    <property type="evidence" value="ECO:0007669"/>
    <property type="project" value="UniProtKB-ARBA"/>
</dbReference>
<dbReference type="Pfam" id="PF01546">
    <property type="entry name" value="Peptidase_M20"/>
    <property type="match status" value="1"/>
</dbReference>
<gene>
    <name evidence="30" type="ORF">OCBIM_22039476mg</name>
</gene>
<feature type="domain" description="Peptidase M20 dimerisation" evidence="29">
    <location>
        <begin position="237"/>
        <end position="379"/>
    </location>
</feature>
<comment type="catalytic activity">
    <reaction evidence="9">
        <text>(9Z)-octadecenoate + glycine = N-(9Z-octadecenoyl)glycine + H2O</text>
        <dbReference type="Rhea" id="RHEA:51316"/>
        <dbReference type="ChEBI" id="CHEBI:15377"/>
        <dbReference type="ChEBI" id="CHEBI:30823"/>
        <dbReference type="ChEBI" id="CHEBI:57305"/>
        <dbReference type="ChEBI" id="CHEBI:133992"/>
    </reaction>
    <physiologicalReaction direction="right-to-left" evidence="9">
        <dbReference type="Rhea" id="RHEA:51318"/>
    </physiologicalReaction>
</comment>
<evidence type="ECO:0000259" key="29">
    <source>
        <dbReference type="Pfam" id="PF07687"/>
    </source>
</evidence>
<evidence type="ECO:0000256" key="6">
    <source>
        <dbReference type="ARBA" id="ARBA00022833"/>
    </source>
</evidence>
<accession>A0A0L8G6E2</accession>
<evidence type="ECO:0000256" key="27">
    <source>
        <dbReference type="PIRSR" id="PIRSR036696-1"/>
    </source>
</evidence>
<dbReference type="InterPro" id="IPR002933">
    <property type="entry name" value="Peptidase_M20"/>
</dbReference>
<evidence type="ECO:0000313" key="30">
    <source>
        <dbReference type="EMBL" id="KOF72409.1"/>
    </source>
</evidence>
<evidence type="ECO:0000256" key="14">
    <source>
        <dbReference type="ARBA" id="ARBA00047879"/>
    </source>
</evidence>
<evidence type="ECO:0000256" key="28">
    <source>
        <dbReference type="PIRSR" id="PIRSR036696-2"/>
    </source>
</evidence>
<evidence type="ECO:0000256" key="17">
    <source>
        <dbReference type="ARBA" id="ARBA00048402"/>
    </source>
</evidence>
<dbReference type="GO" id="GO:0046872">
    <property type="term" value="F:metal ion binding"/>
    <property type="evidence" value="ECO:0007669"/>
    <property type="project" value="UniProtKB-KW"/>
</dbReference>
<dbReference type="Gene3D" id="3.40.630.10">
    <property type="entry name" value="Zn peptidases"/>
    <property type="match status" value="1"/>
</dbReference>
<feature type="active site" evidence="27">
    <location>
        <position position="123"/>
    </location>
</feature>
<comment type="pathway">
    <text evidence="1">Lipid metabolism; fatty acid metabolism.</text>
</comment>
<evidence type="ECO:0000256" key="12">
    <source>
        <dbReference type="ARBA" id="ARBA00047866"/>
    </source>
</evidence>
<evidence type="ECO:0000256" key="1">
    <source>
        <dbReference type="ARBA" id="ARBA00004872"/>
    </source>
</evidence>
<dbReference type="Gene3D" id="3.30.70.360">
    <property type="match status" value="1"/>
</dbReference>
<dbReference type="GO" id="GO:0008233">
    <property type="term" value="F:peptidase activity"/>
    <property type="evidence" value="ECO:0007669"/>
    <property type="project" value="UniProtKB-KW"/>
</dbReference>
<comment type="cofactor">
    <cofactor evidence="28">
        <name>Zn(2+)</name>
        <dbReference type="ChEBI" id="CHEBI:29105"/>
    </cofactor>
    <text evidence="28">Binds 2 Zn(2+) ions per subunit.</text>
</comment>
<evidence type="ECO:0000256" key="4">
    <source>
        <dbReference type="ARBA" id="ARBA00022723"/>
    </source>
</evidence>
<evidence type="ECO:0000256" key="26">
    <source>
        <dbReference type="ARBA" id="ARBA00049457"/>
    </source>
</evidence>
<evidence type="ECO:0000256" key="16">
    <source>
        <dbReference type="ARBA" id="ARBA00048380"/>
    </source>
</evidence>
<evidence type="ECO:0000256" key="7">
    <source>
        <dbReference type="ARBA" id="ARBA00034698"/>
    </source>
</evidence>
<feature type="binding site" evidence="28">
    <location>
        <position position="188"/>
    </location>
    <ligand>
        <name>Zn(2+)</name>
        <dbReference type="ChEBI" id="CHEBI:29105"/>
        <label>2</label>
    </ligand>
</feature>
<evidence type="ECO:0000256" key="19">
    <source>
        <dbReference type="ARBA" id="ARBA00048597"/>
    </source>
</evidence>
<dbReference type="FunFam" id="3.40.630.10:FF:000027">
    <property type="entry name" value="N-fatty-acyl-amino acid synthase/hydrolase PM20D1"/>
    <property type="match status" value="1"/>
</dbReference>
<evidence type="ECO:0000256" key="25">
    <source>
        <dbReference type="ARBA" id="ARBA00049100"/>
    </source>
</evidence>
<comment type="similarity">
    <text evidence="2">Belongs to the peptidase M20A family.</text>
</comment>
<comment type="catalytic activity">
    <reaction evidence="21">
        <text>N-(9Z-octadecenoyl)-L-tryptophan + H2O = L-tryptophan + (9Z)-octadecenoate</text>
        <dbReference type="Rhea" id="RHEA:64176"/>
        <dbReference type="ChEBI" id="CHEBI:15377"/>
        <dbReference type="ChEBI" id="CHEBI:30823"/>
        <dbReference type="ChEBI" id="CHEBI:57912"/>
        <dbReference type="ChEBI" id="CHEBI:149733"/>
    </reaction>
    <physiologicalReaction direction="left-to-right" evidence="21">
        <dbReference type="Rhea" id="RHEA:64177"/>
    </physiologicalReaction>
</comment>
<feature type="active site" description="Proton acceptor" evidence="27">
    <location>
        <position position="187"/>
    </location>
</feature>
<feature type="binding site" evidence="28">
    <location>
        <position position="121"/>
    </location>
    <ligand>
        <name>Zn(2+)</name>
        <dbReference type="ChEBI" id="CHEBI:29105"/>
        <label>1</label>
    </ligand>
</feature>
<dbReference type="PANTHER" id="PTHR45962">
    <property type="entry name" value="N-FATTY-ACYL-AMINO ACID SYNTHASE/HYDROLASE PM20D1"/>
    <property type="match status" value="1"/>
</dbReference>
<feature type="binding site" evidence="28">
    <location>
        <position position="215"/>
    </location>
    <ligand>
        <name>Zn(2+)</name>
        <dbReference type="ChEBI" id="CHEBI:29105"/>
        <label>1</label>
    </ligand>
</feature>
<dbReference type="GO" id="GO:0043605">
    <property type="term" value="P:amide catabolic process"/>
    <property type="evidence" value="ECO:0007669"/>
    <property type="project" value="UniProtKB-ARBA"/>
</dbReference>
<organism evidence="30">
    <name type="scientific">Octopus bimaculoides</name>
    <name type="common">California two-spotted octopus</name>
    <dbReference type="NCBI Taxonomy" id="37653"/>
    <lineage>
        <taxon>Eukaryota</taxon>
        <taxon>Metazoa</taxon>
        <taxon>Spiralia</taxon>
        <taxon>Lophotrochozoa</taxon>
        <taxon>Mollusca</taxon>
        <taxon>Cephalopoda</taxon>
        <taxon>Coleoidea</taxon>
        <taxon>Octopodiformes</taxon>
        <taxon>Octopoda</taxon>
        <taxon>Incirrata</taxon>
        <taxon>Octopodidae</taxon>
        <taxon>Octopus</taxon>
    </lineage>
</organism>
<keyword evidence="5" id="KW-0378">Hydrolase</keyword>
<dbReference type="SUPFAM" id="SSF55031">
    <property type="entry name" value="Bacterial exopeptidase dimerisation domain"/>
    <property type="match status" value="1"/>
</dbReference>
<dbReference type="AlphaFoldDB" id="A0A0L8G6E2"/>
<comment type="catalytic activity">
    <reaction evidence="19">
        <text>N-(9Z-octadecenoyl)-L-serine + H2O = L-serine + (9Z)-octadecenoate</text>
        <dbReference type="Rhea" id="RHEA:51352"/>
        <dbReference type="ChEBI" id="CHEBI:15377"/>
        <dbReference type="ChEBI" id="CHEBI:30823"/>
        <dbReference type="ChEBI" id="CHEBI:33384"/>
        <dbReference type="ChEBI" id="CHEBI:134031"/>
    </reaction>
    <physiologicalReaction direction="left-to-right" evidence="19">
        <dbReference type="Rhea" id="RHEA:51353"/>
    </physiologicalReaction>
</comment>
<evidence type="ECO:0000256" key="10">
    <source>
        <dbReference type="ARBA" id="ARBA00047567"/>
    </source>
</evidence>
<name>A0A0L8G6E2_OCTBM</name>
<dbReference type="InterPro" id="IPR047177">
    <property type="entry name" value="Pept_M20A"/>
</dbReference>
<evidence type="ECO:0000256" key="21">
    <source>
        <dbReference type="ARBA" id="ARBA00048822"/>
    </source>
</evidence>
<dbReference type="STRING" id="37653.A0A0L8G6E2"/>
<dbReference type="GO" id="GO:0006508">
    <property type="term" value="P:proteolysis"/>
    <property type="evidence" value="ECO:0007669"/>
    <property type="project" value="UniProtKB-KW"/>
</dbReference>